<name>A0AAW2EIC8_9HYME</name>
<comment type="function">
    <text evidence="1">Functions as an U snRNP-specific nuclear import adapter. Involved in the trimethylguanosine (m3G)-cap-dependent nuclear import of U snRNPs. Binds specifically to the terminal m3G-cap U snRNAs.</text>
</comment>
<evidence type="ECO:0000256" key="9">
    <source>
        <dbReference type="ARBA" id="ARBA00023242"/>
    </source>
</evidence>
<dbReference type="CDD" id="cd09232">
    <property type="entry name" value="Snurportin-1_C"/>
    <property type="match status" value="1"/>
</dbReference>
<dbReference type="PANTHER" id="PTHR13403:SF6">
    <property type="entry name" value="SNURPORTIN-1"/>
    <property type="match status" value="1"/>
</dbReference>
<keyword evidence="14" id="KW-1185">Reference proteome</keyword>
<feature type="domain" description="Snurportin-1 m3G cap-binding" evidence="12">
    <location>
        <begin position="127"/>
        <end position="305"/>
    </location>
</feature>
<dbReference type="EMBL" id="JADYXP020000021">
    <property type="protein sequence ID" value="KAL0103479.1"/>
    <property type="molecule type" value="Genomic_DNA"/>
</dbReference>
<dbReference type="GO" id="GO:0061015">
    <property type="term" value="P:snRNA import into nucleus"/>
    <property type="evidence" value="ECO:0007669"/>
    <property type="project" value="InterPro"/>
</dbReference>
<keyword evidence="6" id="KW-0813">Transport</keyword>
<evidence type="ECO:0000256" key="3">
    <source>
        <dbReference type="ARBA" id="ARBA00004496"/>
    </source>
</evidence>
<evidence type="ECO:0000313" key="13">
    <source>
        <dbReference type="EMBL" id="KAL0103479.1"/>
    </source>
</evidence>
<evidence type="ECO:0000259" key="11">
    <source>
        <dbReference type="Pfam" id="PF11538"/>
    </source>
</evidence>
<dbReference type="Gene3D" id="3.30.470.30">
    <property type="entry name" value="DNA ligase/mRNA capping enzyme"/>
    <property type="match status" value="1"/>
</dbReference>
<keyword evidence="8" id="KW-0694">RNA-binding</keyword>
<gene>
    <name evidence="13" type="ORF">PUN28_017615</name>
</gene>
<evidence type="ECO:0000256" key="10">
    <source>
        <dbReference type="SAM" id="MobiDB-lite"/>
    </source>
</evidence>
<evidence type="ECO:0000256" key="4">
    <source>
        <dbReference type="ARBA" id="ARBA00007540"/>
    </source>
</evidence>
<dbReference type="Proteomes" id="UP001430953">
    <property type="component" value="Unassembled WGS sequence"/>
</dbReference>
<comment type="similarity">
    <text evidence="4">Belongs to the snurportin family.</text>
</comment>
<feature type="region of interest" description="Disordered" evidence="10">
    <location>
        <begin position="1"/>
        <end position="35"/>
    </location>
</feature>
<keyword evidence="7" id="KW-0963">Cytoplasm</keyword>
<feature type="compositionally biased region" description="Low complexity" evidence="10">
    <location>
        <begin position="1"/>
        <end position="22"/>
    </location>
</feature>
<evidence type="ECO:0000256" key="8">
    <source>
        <dbReference type="ARBA" id="ARBA00022884"/>
    </source>
</evidence>
<dbReference type="SUPFAM" id="SSF56091">
    <property type="entry name" value="DNA ligase/mRNA capping enzyme, catalytic domain"/>
    <property type="match status" value="1"/>
</dbReference>
<comment type="caution">
    <text evidence="13">The sequence shown here is derived from an EMBL/GenBank/DDBJ whole genome shotgun (WGS) entry which is preliminary data.</text>
</comment>
<evidence type="ECO:0000256" key="2">
    <source>
        <dbReference type="ARBA" id="ARBA00004123"/>
    </source>
</evidence>
<evidence type="ECO:0000256" key="5">
    <source>
        <dbReference type="ARBA" id="ARBA00016034"/>
    </source>
</evidence>
<sequence>MAESLNNISNNISNNENDNISEGITDKKGGTVNDCDARETVRRQFYKNRIKRDNVKLEIEDNTPQEERRRLLLEYQKKHRDETINAARGILPEVYSSKSQEEERMDVEEQPSWYHKVVRKVCKNNRMMLSEWMLDVPQDLIENWIMVPCPTGNRVRLISGRGETKAYSRKGNIHGVFPSALPGGNPNSDTHASAAIDCIWIKSRKLFYILDVLYWNQLPFTNCEAEFRLFWINNKFKETPEFRERNTDTNRYPILPSQNIDCNCDFNLALANINDELHPLDGFLFYHRKALYTFGQTPLVTWLKPFMLPEVLGVFVPSPLDKKPNDYINFEHHVEKIKTKKKCDKIKSASNLMEVESLN</sequence>
<dbReference type="InterPro" id="IPR024721">
    <property type="entry name" value="Snurportin-1_N"/>
</dbReference>
<dbReference type="GO" id="GO:0005737">
    <property type="term" value="C:cytoplasm"/>
    <property type="evidence" value="ECO:0007669"/>
    <property type="project" value="UniProtKB-SubCell"/>
</dbReference>
<evidence type="ECO:0000313" key="14">
    <source>
        <dbReference type="Proteomes" id="UP001430953"/>
    </source>
</evidence>
<accession>A0AAW2EIC8</accession>
<dbReference type="GO" id="GO:0003723">
    <property type="term" value="F:RNA binding"/>
    <property type="evidence" value="ECO:0007669"/>
    <property type="project" value="UniProtKB-KW"/>
</dbReference>
<dbReference type="Pfam" id="PF11538">
    <property type="entry name" value="Snurportin1"/>
    <property type="match status" value="1"/>
</dbReference>
<evidence type="ECO:0000256" key="6">
    <source>
        <dbReference type="ARBA" id="ARBA00022448"/>
    </source>
</evidence>
<evidence type="ECO:0000256" key="1">
    <source>
        <dbReference type="ARBA" id="ARBA00003975"/>
    </source>
</evidence>
<comment type="subcellular location">
    <subcellularLocation>
        <location evidence="3">Cytoplasm</location>
    </subcellularLocation>
    <subcellularLocation>
        <location evidence="2">Nucleus</location>
    </subcellularLocation>
</comment>
<dbReference type="GO" id="GO:0005634">
    <property type="term" value="C:nucleus"/>
    <property type="evidence" value="ECO:0007669"/>
    <property type="project" value="UniProtKB-SubCell"/>
</dbReference>
<feature type="domain" description="Snurportin-1 N-terminal" evidence="11">
    <location>
        <begin position="61"/>
        <end position="88"/>
    </location>
</feature>
<organism evidence="13 14">
    <name type="scientific">Cardiocondyla obscurior</name>
    <dbReference type="NCBI Taxonomy" id="286306"/>
    <lineage>
        <taxon>Eukaryota</taxon>
        <taxon>Metazoa</taxon>
        <taxon>Ecdysozoa</taxon>
        <taxon>Arthropoda</taxon>
        <taxon>Hexapoda</taxon>
        <taxon>Insecta</taxon>
        <taxon>Pterygota</taxon>
        <taxon>Neoptera</taxon>
        <taxon>Endopterygota</taxon>
        <taxon>Hymenoptera</taxon>
        <taxon>Apocrita</taxon>
        <taxon>Aculeata</taxon>
        <taxon>Formicoidea</taxon>
        <taxon>Formicidae</taxon>
        <taxon>Myrmicinae</taxon>
        <taxon>Cardiocondyla</taxon>
    </lineage>
</organism>
<keyword evidence="9" id="KW-0539">Nucleus</keyword>
<protein>
    <recommendedName>
        <fullName evidence="5">Snurportin-1</fullName>
    </recommendedName>
</protein>
<evidence type="ECO:0000256" key="7">
    <source>
        <dbReference type="ARBA" id="ARBA00022490"/>
    </source>
</evidence>
<dbReference type="AlphaFoldDB" id="A0AAW2EIC8"/>
<reference evidence="13 14" key="1">
    <citation type="submission" date="2023-03" db="EMBL/GenBank/DDBJ databases">
        <title>High recombination rates correlate with genetic variation in Cardiocondyla obscurior ants.</title>
        <authorList>
            <person name="Errbii M."/>
        </authorList>
    </citation>
    <scope>NUCLEOTIDE SEQUENCE [LARGE SCALE GENOMIC DNA]</scope>
    <source>
        <strain evidence="13">Alpha-2009</strain>
        <tissue evidence="13">Whole body</tissue>
    </source>
</reference>
<dbReference type="Pfam" id="PF21974">
    <property type="entry name" value="SPN1_m3Gcap_bd"/>
    <property type="match status" value="1"/>
</dbReference>
<evidence type="ECO:0000259" key="12">
    <source>
        <dbReference type="Pfam" id="PF21974"/>
    </source>
</evidence>
<dbReference type="InterPro" id="IPR017336">
    <property type="entry name" value="Snurportin-1"/>
</dbReference>
<dbReference type="InterPro" id="IPR047857">
    <property type="entry name" value="Snurportin1_C"/>
</dbReference>
<feature type="compositionally biased region" description="Basic and acidic residues" evidence="10">
    <location>
        <begin position="24"/>
        <end position="35"/>
    </location>
</feature>
<dbReference type="PANTHER" id="PTHR13403">
    <property type="entry name" value="SNURPORTIN1 RNUT1 PROTEIN RNA, U TRANSPORTER 1"/>
    <property type="match status" value="1"/>
</dbReference>
<proteinExistence type="inferred from homology"/>